<proteinExistence type="predicted"/>
<feature type="transmembrane region" description="Helical" evidence="1">
    <location>
        <begin position="21"/>
        <end position="45"/>
    </location>
</feature>
<dbReference type="KEGG" id="mars:A8C75_02315"/>
<organism evidence="3 4">
    <name type="scientific">Marinobacterium aestuarii</name>
    <dbReference type="NCBI Taxonomy" id="1821621"/>
    <lineage>
        <taxon>Bacteria</taxon>
        <taxon>Pseudomonadati</taxon>
        <taxon>Pseudomonadota</taxon>
        <taxon>Gammaproteobacteria</taxon>
        <taxon>Oceanospirillales</taxon>
        <taxon>Oceanospirillaceae</taxon>
        <taxon>Marinobacterium</taxon>
    </lineage>
</organism>
<name>A0A1A9EU35_9GAMM</name>
<keyword evidence="1" id="KW-0812">Transmembrane</keyword>
<sequence length="169" mass="18482">MSAQQEKSSPGFQIHSRWLELSIPLITIALASFALFTASFFPASLLKTDVGPARFPIVYAILLIALCLGLVVLVLRSKNAASTAKISLRDFRTEIKSVVGIVASVVNFVLIPLVGFLVANTLYMTCLIWLLGYRHRVITPLVAMAITGLIYVVFYFGLNVPLPEGELID</sequence>
<gene>
    <name evidence="3" type="ORF">A8C75_02315</name>
</gene>
<reference evidence="4" key="1">
    <citation type="submission" date="2016-05" db="EMBL/GenBank/DDBJ databases">
        <authorList>
            <person name="Baek K."/>
            <person name="Yang S.-J."/>
        </authorList>
    </citation>
    <scope>NUCLEOTIDE SEQUENCE [LARGE SCALE GENOMIC DNA]</scope>
    <source>
        <strain evidence="4">ST58-10</strain>
    </source>
</reference>
<accession>A0A1A9EU35</accession>
<dbReference type="OrthoDB" id="6173035at2"/>
<dbReference type="Proteomes" id="UP000078070">
    <property type="component" value="Chromosome"/>
</dbReference>
<protein>
    <recommendedName>
        <fullName evidence="2">DUF1468 domain-containing protein</fullName>
    </recommendedName>
</protein>
<reference evidence="3 4" key="2">
    <citation type="journal article" date="2018" name="Int. J. Syst. Evol. Microbiol.">
        <title>Marinobacterium aestuarii sp. nov., a benzene-degrading marine bacterium isolated from estuary sediment.</title>
        <authorList>
            <person name="Bae S.S."/>
            <person name="Jung J."/>
            <person name="Chung D."/>
            <person name="Baek K."/>
        </authorList>
    </citation>
    <scope>NUCLEOTIDE SEQUENCE [LARGE SCALE GENOMIC DNA]</scope>
    <source>
        <strain evidence="3 4">ST58-10</strain>
    </source>
</reference>
<feature type="transmembrane region" description="Helical" evidence="1">
    <location>
        <begin position="137"/>
        <end position="158"/>
    </location>
</feature>
<dbReference type="AlphaFoldDB" id="A0A1A9EU35"/>
<dbReference type="EMBL" id="CP015839">
    <property type="protein sequence ID" value="ANG61416.1"/>
    <property type="molecule type" value="Genomic_DNA"/>
</dbReference>
<feature type="transmembrane region" description="Helical" evidence="1">
    <location>
        <begin position="57"/>
        <end position="77"/>
    </location>
</feature>
<dbReference type="RefSeq" id="WP_067377545.1">
    <property type="nucleotide sequence ID" value="NZ_CP015839.1"/>
</dbReference>
<evidence type="ECO:0000259" key="2">
    <source>
        <dbReference type="Pfam" id="PF07331"/>
    </source>
</evidence>
<evidence type="ECO:0000313" key="3">
    <source>
        <dbReference type="EMBL" id="ANG61416.1"/>
    </source>
</evidence>
<keyword evidence="1" id="KW-1133">Transmembrane helix</keyword>
<dbReference type="InterPro" id="IPR009936">
    <property type="entry name" value="DUF1468"/>
</dbReference>
<evidence type="ECO:0000313" key="4">
    <source>
        <dbReference type="Proteomes" id="UP000078070"/>
    </source>
</evidence>
<keyword evidence="1" id="KW-0472">Membrane</keyword>
<dbReference type="STRING" id="1821621.A8C75_02315"/>
<feature type="domain" description="DUF1468" evidence="2">
    <location>
        <begin position="24"/>
        <end position="163"/>
    </location>
</feature>
<evidence type="ECO:0000256" key="1">
    <source>
        <dbReference type="SAM" id="Phobius"/>
    </source>
</evidence>
<feature type="transmembrane region" description="Helical" evidence="1">
    <location>
        <begin position="98"/>
        <end position="131"/>
    </location>
</feature>
<dbReference type="Pfam" id="PF07331">
    <property type="entry name" value="TctB"/>
    <property type="match status" value="1"/>
</dbReference>
<keyword evidence="4" id="KW-1185">Reference proteome</keyword>